<evidence type="ECO:0000256" key="3">
    <source>
        <dbReference type="ARBA" id="ARBA00011881"/>
    </source>
</evidence>
<gene>
    <name evidence="7" type="ORF">M2650_10285</name>
</gene>
<sequence>MTFEARCTDPSRRRLLAATLPAGLMMLNFDALAAAAQAAPAAARPRPALTERSVMLMGDAVPQKAQDWVRHLQQLVDATPDVRDSYLAEGAVHTLEARFAALLGKQDAAFLPTGTLANNLAVRVLCGENRHALVQHDSHLYLDESNAASTLNGLHLVPLAKGRAAPTLEEVKAAIDEAENGPYPLRVGAISLESPVRRADGAMVPFETARAISQLARSKKIGMHLDGARLLLAYGTPGFDVKAYSALFDTVYVSLYKYLGAPFGAVLAGDKETIAKIRDLRHIFGSTIYQGWPAALPALHALEGFETRFIAARRNAESVFAGLAAAGGFTVQPVEHGSNIQFLQIAPERSAGLVDRLRQADIHMREPREARVEIAINETWSRRGADEIVRAFVGA</sequence>
<dbReference type="Proteomes" id="UP001431217">
    <property type="component" value="Unassembled WGS sequence"/>
</dbReference>
<feature type="domain" description="Aromatic amino acid beta-eliminating lyase/threonine aldolase" evidence="6">
    <location>
        <begin position="84"/>
        <end position="344"/>
    </location>
</feature>
<dbReference type="EMBL" id="JAMBEP010000001">
    <property type="protein sequence ID" value="MCL1635016.1"/>
    <property type="molecule type" value="Genomic_DNA"/>
</dbReference>
<dbReference type="InterPro" id="IPR006311">
    <property type="entry name" value="TAT_signal"/>
</dbReference>
<evidence type="ECO:0000256" key="2">
    <source>
        <dbReference type="ARBA" id="ARBA00006966"/>
    </source>
</evidence>
<dbReference type="PANTHER" id="PTHR48097:SF9">
    <property type="entry name" value="L-THREONINE ALDOLASE"/>
    <property type="match status" value="1"/>
</dbReference>
<evidence type="ECO:0000256" key="5">
    <source>
        <dbReference type="SAM" id="SignalP"/>
    </source>
</evidence>
<dbReference type="Pfam" id="PF01212">
    <property type="entry name" value="Beta_elim_lyase"/>
    <property type="match status" value="1"/>
</dbReference>
<keyword evidence="8" id="KW-1185">Reference proteome</keyword>
<name>A0ABT0MJG9_9GAMM</name>
<dbReference type="InterPro" id="IPR001597">
    <property type="entry name" value="ArAA_b-elim_lyase/Thr_aldolase"/>
</dbReference>
<accession>A0ABT0MJG9</accession>
<comment type="cofactor">
    <cofactor evidence="1">
        <name>pyridoxal 5'-phosphate</name>
        <dbReference type="ChEBI" id="CHEBI:597326"/>
    </cofactor>
</comment>
<keyword evidence="4" id="KW-0663">Pyridoxal phosphate</keyword>
<keyword evidence="5" id="KW-0732">Signal</keyword>
<dbReference type="PROSITE" id="PS51318">
    <property type="entry name" value="TAT"/>
    <property type="match status" value="1"/>
</dbReference>
<proteinExistence type="inferred from homology"/>
<evidence type="ECO:0000259" key="6">
    <source>
        <dbReference type="Pfam" id="PF01212"/>
    </source>
</evidence>
<reference evidence="7 8" key="1">
    <citation type="submission" date="2022-05" db="EMBL/GenBank/DDBJ databases">
        <title>Luteimonas sp. SX5, whole genome shotgun sequencing project.</title>
        <authorList>
            <person name="Zhao G."/>
            <person name="Shen L."/>
        </authorList>
    </citation>
    <scope>NUCLEOTIDE SEQUENCE [LARGE SCALE GENOMIC DNA]</scope>
    <source>
        <strain evidence="7 8">SX5</strain>
    </source>
</reference>
<dbReference type="RefSeq" id="WP_249473913.1">
    <property type="nucleotide sequence ID" value="NZ_JAMBEP010000001.1"/>
</dbReference>
<dbReference type="InterPro" id="IPR015421">
    <property type="entry name" value="PyrdxlP-dep_Trfase_major"/>
</dbReference>
<dbReference type="SUPFAM" id="SSF53383">
    <property type="entry name" value="PLP-dependent transferases"/>
    <property type="match status" value="1"/>
</dbReference>
<dbReference type="PANTHER" id="PTHR48097">
    <property type="entry name" value="L-THREONINE ALDOLASE-RELATED"/>
    <property type="match status" value="1"/>
</dbReference>
<feature type="chain" id="PRO_5045523638" evidence="5">
    <location>
        <begin position="34"/>
        <end position="395"/>
    </location>
</feature>
<evidence type="ECO:0000256" key="4">
    <source>
        <dbReference type="ARBA" id="ARBA00022898"/>
    </source>
</evidence>
<evidence type="ECO:0000256" key="1">
    <source>
        <dbReference type="ARBA" id="ARBA00001933"/>
    </source>
</evidence>
<comment type="subunit">
    <text evidence="3">Homotetramer.</text>
</comment>
<organism evidence="7 8">
    <name type="scientific">Luteimonas galliterrae</name>
    <dbReference type="NCBI Taxonomy" id="2940486"/>
    <lineage>
        <taxon>Bacteria</taxon>
        <taxon>Pseudomonadati</taxon>
        <taxon>Pseudomonadota</taxon>
        <taxon>Gammaproteobacteria</taxon>
        <taxon>Lysobacterales</taxon>
        <taxon>Lysobacteraceae</taxon>
        <taxon>Luteimonas</taxon>
    </lineage>
</organism>
<dbReference type="Gene3D" id="3.40.640.10">
    <property type="entry name" value="Type I PLP-dependent aspartate aminotransferase-like (Major domain)"/>
    <property type="match status" value="1"/>
</dbReference>
<comment type="similarity">
    <text evidence="2">Belongs to the threonine aldolase family.</text>
</comment>
<dbReference type="InterPro" id="IPR015424">
    <property type="entry name" value="PyrdxlP-dep_Trfase"/>
</dbReference>
<evidence type="ECO:0000313" key="8">
    <source>
        <dbReference type="Proteomes" id="UP001431217"/>
    </source>
</evidence>
<comment type="caution">
    <text evidence="7">The sequence shown here is derived from an EMBL/GenBank/DDBJ whole genome shotgun (WGS) entry which is preliminary data.</text>
</comment>
<evidence type="ECO:0000313" key="7">
    <source>
        <dbReference type="EMBL" id="MCL1635016.1"/>
    </source>
</evidence>
<protein>
    <submittedName>
        <fullName evidence="7">Threonine aldolase family protein</fullName>
    </submittedName>
</protein>
<feature type="signal peptide" evidence="5">
    <location>
        <begin position="1"/>
        <end position="33"/>
    </location>
</feature>